<feature type="transmembrane region" description="Helical" evidence="2">
    <location>
        <begin position="12"/>
        <end position="29"/>
    </location>
</feature>
<feature type="region of interest" description="Disordered" evidence="1">
    <location>
        <begin position="237"/>
        <end position="277"/>
    </location>
</feature>
<reference evidence="3 4" key="1">
    <citation type="submission" date="2023-10" db="EMBL/GenBank/DDBJ databases">
        <title>179-bfca-hs.</title>
        <authorList>
            <person name="Miliotis G."/>
            <person name="Sengupta P."/>
            <person name="Hameed A."/>
            <person name="Chuvochina M."/>
            <person name="Mcdonagh F."/>
            <person name="Simpson A.C."/>
            <person name="Singh N.K."/>
            <person name="Rekha P.D."/>
            <person name="Raman K."/>
            <person name="Hugenholtz P."/>
            <person name="Venkateswaran K."/>
        </authorList>
    </citation>
    <scope>NUCLEOTIDE SEQUENCE [LARGE SCALE GENOMIC DNA]</scope>
    <source>
        <strain evidence="3 4">179-BFC-A-HS</strain>
    </source>
</reference>
<comment type="caution">
    <text evidence="3">The sequence shown here is derived from an EMBL/GenBank/DDBJ whole genome shotgun (WGS) entry which is preliminary data.</text>
</comment>
<evidence type="ECO:0000256" key="2">
    <source>
        <dbReference type="SAM" id="Phobius"/>
    </source>
</evidence>
<dbReference type="RefSeq" id="WP_306067580.1">
    <property type="nucleotide sequence ID" value="NZ_JAROCA020000003.1"/>
</dbReference>
<name>A0ABU5CNZ8_9BACI</name>
<feature type="compositionally biased region" description="Basic and acidic residues" evidence="1">
    <location>
        <begin position="290"/>
        <end position="321"/>
    </location>
</feature>
<keyword evidence="2" id="KW-0812">Transmembrane</keyword>
<accession>A0ABU5CNZ8</accession>
<keyword evidence="2" id="KW-1133">Transmembrane helix</keyword>
<feature type="compositionally biased region" description="Basic residues" evidence="1">
    <location>
        <begin position="322"/>
        <end position="336"/>
    </location>
</feature>
<dbReference type="EMBL" id="JAROCA020000003">
    <property type="protein sequence ID" value="MDY0407200.1"/>
    <property type="molecule type" value="Genomic_DNA"/>
</dbReference>
<feature type="region of interest" description="Disordered" evidence="1">
    <location>
        <begin position="290"/>
        <end position="365"/>
    </location>
</feature>
<gene>
    <name evidence="3" type="ORF">P5G51_019360</name>
</gene>
<keyword evidence="4" id="KW-1185">Reference proteome</keyword>
<sequence length="365" mass="42521">MKNKLNRGRENKVYIGIIITLGVLFGVFFTSKSWMYDDSAIAQTPYNESVNGLSQTTLILRSWEYNPKNQLMEVTIETVHTGTDAAEPTFTFEAKGKVSKETYQAKKVYESDNVIVVHIENVPTEYHVIGLFVTEHRDEKILKQEYKRQLKNDSDVATTESDKIKKSDLLKPKDVVVVGDYREIEVNKNLVAKSDKAYQKEAIIEDMERIKQEIAVIIDENIPFQKELVSTLTKEKTSLKSEMKYETKDEQAESKKEIENKENAISGAEDEVEQYKSKVKELKEKYENREEKLDALLHPGHQIEKENQQIKEQKQQQETNKKHEKSQKQNAKKQDKKKKEQAEKKQKKQDQKTRKKDKSSKKEDK</sequence>
<dbReference type="Proteomes" id="UP001228376">
    <property type="component" value="Unassembled WGS sequence"/>
</dbReference>
<feature type="compositionally biased region" description="Basic and acidic residues" evidence="1">
    <location>
        <begin position="237"/>
        <end position="262"/>
    </location>
</feature>
<evidence type="ECO:0000313" key="3">
    <source>
        <dbReference type="EMBL" id="MDY0407200.1"/>
    </source>
</evidence>
<proteinExistence type="predicted"/>
<protein>
    <submittedName>
        <fullName evidence="3">Uncharacterized protein</fullName>
    </submittedName>
</protein>
<evidence type="ECO:0000313" key="4">
    <source>
        <dbReference type="Proteomes" id="UP001228376"/>
    </source>
</evidence>
<evidence type="ECO:0000256" key="1">
    <source>
        <dbReference type="SAM" id="MobiDB-lite"/>
    </source>
</evidence>
<organism evidence="3 4">
    <name type="scientific">Tigheibacillus jepli</name>
    <dbReference type="NCBI Taxonomy" id="3035914"/>
    <lineage>
        <taxon>Bacteria</taxon>
        <taxon>Bacillati</taxon>
        <taxon>Bacillota</taxon>
        <taxon>Bacilli</taxon>
        <taxon>Bacillales</taxon>
        <taxon>Bacillaceae</taxon>
        <taxon>Tigheibacillus</taxon>
    </lineage>
</organism>
<keyword evidence="2" id="KW-0472">Membrane</keyword>
<feature type="compositionally biased region" description="Basic and acidic residues" evidence="1">
    <location>
        <begin position="337"/>
        <end position="352"/>
    </location>
</feature>